<keyword evidence="4" id="KW-1185">Reference proteome</keyword>
<name>A0ABR3A7Z6_9AGAR</name>
<evidence type="ECO:0000259" key="2">
    <source>
        <dbReference type="PROSITE" id="PS50011"/>
    </source>
</evidence>
<dbReference type="EC" id="2.7.11.1" evidence="3"/>
<keyword evidence="3" id="KW-0808">Transferase</keyword>
<accession>A0ABR3A7Z6</accession>
<keyword evidence="3" id="KW-0418">Kinase</keyword>
<organism evidence="3 4">
    <name type="scientific">Marasmius tenuissimus</name>
    <dbReference type="NCBI Taxonomy" id="585030"/>
    <lineage>
        <taxon>Eukaryota</taxon>
        <taxon>Fungi</taxon>
        <taxon>Dikarya</taxon>
        <taxon>Basidiomycota</taxon>
        <taxon>Agaricomycotina</taxon>
        <taxon>Agaricomycetes</taxon>
        <taxon>Agaricomycetidae</taxon>
        <taxon>Agaricales</taxon>
        <taxon>Marasmiineae</taxon>
        <taxon>Marasmiaceae</taxon>
        <taxon>Marasmius</taxon>
    </lineage>
</organism>
<comment type="caution">
    <text evidence="3">The sequence shown here is derived from an EMBL/GenBank/DDBJ whole genome shotgun (WGS) entry which is preliminary data.</text>
</comment>
<dbReference type="GO" id="GO:0004674">
    <property type="term" value="F:protein serine/threonine kinase activity"/>
    <property type="evidence" value="ECO:0007669"/>
    <property type="project" value="UniProtKB-EC"/>
</dbReference>
<dbReference type="SMART" id="SM00220">
    <property type="entry name" value="S_TKc"/>
    <property type="match status" value="1"/>
</dbReference>
<evidence type="ECO:0000313" key="4">
    <source>
        <dbReference type="Proteomes" id="UP001437256"/>
    </source>
</evidence>
<evidence type="ECO:0000256" key="1">
    <source>
        <dbReference type="SAM" id="MobiDB-lite"/>
    </source>
</evidence>
<dbReference type="Pfam" id="PF00069">
    <property type="entry name" value="Pkinase"/>
    <property type="match status" value="1"/>
</dbReference>
<evidence type="ECO:0000313" key="3">
    <source>
        <dbReference type="EMBL" id="KAL0069650.1"/>
    </source>
</evidence>
<feature type="domain" description="Protein kinase" evidence="2">
    <location>
        <begin position="1"/>
        <end position="323"/>
    </location>
</feature>
<reference evidence="3 4" key="1">
    <citation type="submission" date="2024-05" db="EMBL/GenBank/DDBJ databases">
        <title>A draft genome resource for the thread blight pathogen Marasmius tenuissimus strain MS-2.</title>
        <authorList>
            <person name="Yulfo-Soto G.E."/>
            <person name="Baruah I.K."/>
            <person name="Amoako-Attah I."/>
            <person name="Bukari Y."/>
            <person name="Meinhardt L.W."/>
            <person name="Bailey B.A."/>
            <person name="Cohen S.P."/>
        </authorList>
    </citation>
    <scope>NUCLEOTIDE SEQUENCE [LARGE SCALE GENOMIC DNA]</scope>
    <source>
        <strain evidence="3 4">MS-2</strain>
    </source>
</reference>
<proteinExistence type="predicted"/>
<sequence>MELDADLGYSTECSFKPVTDGGTCLNLIVEEPLPINQLEKEDRFRSREVTLFLKQHQVDVYPSDRNPHVSFGLTEDGTELWCKLTTKREVEVFRKLKDHNPASHYLATLFLEPHLLPNGDWLITMPDFGENLDDIVNNAPHYLAGPVMLRISRKLCTAISFLHLHNMCHLDIKPQNLVAHIAKDCEFTVVDLGWVTSARSVACATGTYDYAPPEVRKWFEWEWKVREEGSSPPDEPPPESYNTRKADAWAIGDVIASILRRMLKPDEPTHVDHRHDLLKFAKWMMAKRPPMKVALERLDQIAARSGAPRTPSPTDASAVEVSP</sequence>
<dbReference type="SUPFAM" id="SSF56112">
    <property type="entry name" value="Protein kinase-like (PK-like)"/>
    <property type="match status" value="1"/>
</dbReference>
<dbReference type="Proteomes" id="UP001437256">
    <property type="component" value="Unassembled WGS sequence"/>
</dbReference>
<protein>
    <submittedName>
        <fullName evidence="3">SH3 domain binding kinase, member 2</fullName>
        <ecNumber evidence="3">2.7.11.1</ecNumber>
    </submittedName>
</protein>
<dbReference type="InterPro" id="IPR011009">
    <property type="entry name" value="Kinase-like_dom_sf"/>
</dbReference>
<feature type="region of interest" description="Disordered" evidence="1">
    <location>
        <begin position="302"/>
        <end position="323"/>
    </location>
</feature>
<dbReference type="EMBL" id="JBBXMP010000011">
    <property type="protein sequence ID" value="KAL0069650.1"/>
    <property type="molecule type" value="Genomic_DNA"/>
</dbReference>
<dbReference type="Gene3D" id="1.10.510.10">
    <property type="entry name" value="Transferase(Phosphotransferase) domain 1"/>
    <property type="match status" value="1"/>
</dbReference>
<dbReference type="InterPro" id="IPR000719">
    <property type="entry name" value="Prot_kinase_dom"/>
</dbReference>
<gene>
    <name evidence="3" type="primary">SBK2</name>
    <name evidence="3" type="ORF">AAF712_003308</name>
</gene>
<dbReference type="PANTHER" id="PTHR44167:SF24">
    <property type="entry name" value="SERINE_THREONINE-PROTEIN KINASE CHK2"/>
    <property type="match status" value="1"/>
</dbReference>
<dbReference type="PROSITE" id="PS50011">
    <property type="entry name" value="PROTEIN_KINASE_DOM"/>
    <property type="match status" value="1"/>
</dbReference>
<dbReference type="PANTHER" id="PTHR44167">
    <property type="entry name" value="OVARIAN-SPECIFIC SERINE/THREONINE-PROTEIN KINASE LOK-RELATED"/>
    <property type="match status" value="1"/>
</dbReference>